<keyword evidence="1" id="KW-0812">Transmembrane</keyword>
<dbReference type="eggNOG" id="ENOG5030AD5">
    <property type="taxonomic scope" value="Bacteria"/>
</dbReference>
<feature type="transmembrane region" description="Helical" evidence="1">
    <location>
        <begin position="21"/>
        <end position="40"/>
    </location>
</feature>
<evidence type="ECO:0000313" key="2">
    <source>
        <dbReference type="EMBL" id="KRM29799.1"/>
    </source>
</evidence>
<evidence type="ECO:0000256" key="1">
    <source>
        <dbReference type="SAM" id="Phobius"/>
    </source>
</evidence>
<organism evidence="2 3">
    <name type="scientific">Schleiferilactobacillus harbinensis DSM 16991</name>
    <dbReference type="NCBI Taxonomy" id="1122147"/>
    <lineage>
        <taxon>Bacteria</taxon>
        <taxon>Bacillati</taxon>
        <taxon>Bacillota</taxon>
        <taxon>Bacilli</taxon>
        <taxon>Lactobacillales</taxon>
        <taxon>Lactobacillaceae</taxon>
        <taxon>Schleiferilactobacillus</taxon>
    </lineage>
</organism>
<reference evidence="2 3" key="1">
    <citation type="journal article" date="2015" name="Genome Announc.">
        <title>Expanding the biotechnology potential of lactobacilli through comparative genomics of 213 strains and associated genera.</title>
        <authorList>
            <person name="Sun Z."/>
            <person name="Harris H.M."/>
            <person name="McCann A."/>
            <person name="Guo C."/>
            <person name="Argimon S."/>
            <person name="Zhang W."/>
            <person name="Yang X."/>
            <person name="Jeffery I.B."/>
            <person name="Cooney J.C."/>
            <person name="Kagawa T.F."/>
            <person name="Liu W."/>
            <person name="Song Y."/>
            <person name="Salvetti E."/>
            <person name="Wrobel A."/>
            <person name="Rasinkangas P."/>
            <person name="Parkhill J."/>
            <person name="Rea M.C."/>
            <person name="O'Sullivan O."/>
            <person name="Ritari J."/>
            <person name="Douillard F.P."/>
            <person name="Paul Ross R."/>
            <person name="Yang R."/>
            <person name="Briner A.E."/>
            <person name="Felis G.E."/>
            <person name="de Vos W.M."/>
            <person name="Barrangou R."/>
            <person name="Klaenhammer T.R."/>
            <person name="Caufield P.W."/>
            <person name="Cui Y."/>
            <person name="Zhang H."/>
            <person name="O'Toole P.W."/>
        </authorList>
    </citation>
    <scope>NUCLEOTIDE SEQUENCE [LARGE SCALE GENOMIC DNA]</scope>
    <source>
        <strain evidence="2 3">DSM 16991</strain>
    </source>
</reference>
<dbReference type="EMBL" id="AZFW01000010">
    <property type="protein sequence ID" value="KRM29799.1"/>
    <property type="molecule type" value="Genomic_DNA"/>
</dbReference>
<dbReference type="PATRIC" id="fig|1122147.4.peg.306"/>
<protein>
    <submittedName>
        <fullName evidence="2">Uncharacterized protein</fullName>
    </submittedName>
</protein>
<evidence type="ECO:0000313" key="3">
    <source>
        <dbReference type="Proteomes" id="UP000050949"/>
    </source>
</evidence>
<accession>A0A0R1XHW6</accession>
<dbReference type="Proteomes" id="UP000050949">
    <property type="component" value="Unassembled WGS sequence"/>
</dbReference>
<keyword evidence="1" id="KW-0472">Membrane</keyword>
<comment type="caution">
    <text evidence="2">The sequence shown here is derived from an EMBL/GenBank/DDBJ whole genome shotgun (WGS) entry which is preliminary data.</text>
</comment>
<keyword evidence="1" id="KW-1133">Transmembrane helix</keyword>
<gene>
    <name evidence="2" type="ORF">FC91_GL000292</name>
</gene>
<name>A0A0R1XHW6_9LACO</name>
<proteinExistence type="predicted"/>
<sequence length="322" mass="36198">MLEKDYCGKDRTMTKAKKWRLWRWGIALAIILILGTVGFVRRTQIAAGLSNWLTQQTIPFNWVVSPDAAAAQETVKGVSLDGNDAKQRASALAAFSEAQQRFIVADQNYTTFLAPAEAKRLKKWVTDKPYQYISDLTLLGYGRDTQGDFLYLSANRYQDTPTIWSYRYRIYYQGDRLLSSYYAGRFEDTVQPQFIAPKVGLGTPGNATAVNFLTQIKNGLSRADLYEKINDRSLFVGIARQLGLDDASAAGLQEYLRRSNGKFNNSAITGYTITDAPRVTRFSLVVKKAGTRYPLTLSFDRNKSKFTQLRMGNVNPGNQKNG</sequence>
<dbReference type="AlphaFoldDB" id="A0A0R1XHW6"/>